<gene>
    <name evidence="3" type="ORF">GGR23_004494</name>
</gene>
<keyword evidence="2" id="KW-0732">Signal</keyword>
<dbReference type="Proteomes" id="UP000528286">
    <property type="component" value="Unassembled WGS sequence"/>
</dbReference>
<protein>
    <recommendedName>
        <fullName evidence="5">Lipoprotein</fullName>
    </recommendedName>
</protein>
<dbReference type="AlphaFoldDB" id="A0A7W6JB89"/>
<evidence type="ECO:0000256" key="2">
    <source>
        <dbReference type="SAM" id="SignalP"/>
    </source>
</evidence>
<evidence type="ECO:0000313" key="3">
    <source>
        <dbReference type="EMBL" id="MBB4067263.1"/>
    </source>
</evidence>
<reference evidence="3 4" key="1">
    <citation type="submission" date="2020-08" db="EMBL/GenBank/DDBJ databases">
        <title>Genomic Encyclopedia of Type Strains, Phase IV (KMG-IV): sequencing the most valuable type-strain genomes for metagenomic binning, comparative biology and taxonomic classification.</title>
        <authorList>
            <person name="Goeker M."/>
        </authorList>
    </citation>
    <scope>NUCLEOTIDE SEQUENCE [LARGE SCALE GENOMIC DNA]</scope>
    <source>
        <strain evidence="3 4">DSM 29853</strain>
    </source>
</reference>
<proteinExistence type="predicted"/>
<evidence type="ECO:0008006" key="5">
    <source>
        <dbReference type="Google" id="ProtNLM"/>
    </source>
</evidence>
<keyword evidence="4" id="KW-1185">Reference proteome</keyword>
<dbReference type="RefSeq" id="WP_183368495.1">
    <property type="nucleotide sequence ID" value="NZ_JACIEZ010000017.1"/>
</dbReference>
<comment type="caution">
    <text evidence="3">The sequence shown here is derived from an EMBL/GenBank/DDBJ whole genome shotgun (WGS) entry which is preliminary data.</text>
</comment>
<feature type="region of interest" description="Disordered" evidence="1">
    <location>
        <begin position="54"/>
        <end position="73"/>
    </location>
</feature>
<feature type="chain" id="PRO_5030844098" description="Lipoprotein" evidence="2">
    <location>
        <begin position="21"/>
        <end position="73"/>
    </location>
</feature>
<accession>A0A7W6JB89</accession>
<dbReference type="EMBL" id="JACIEZ010000017">
    <property type="protein sequence ID" value="MBB4067263.1"/>
    <property type="molecule type" value="Genomic_DNA"/>
</dbReference>
<feature type="signal peptide" evidence="2">
    <location>
        <begin position="1"/>
        <end position="20"/>
    </location>
</feature>
<evidence type="ECO:0000313" key="4">
    <source>
        <dbReference type="Proteomes" id="UP000528286"/>
    </source>
</evidence>
<organism evidence="3 4">
    <name type="scientific">Gellertiella hungarica</name>
    <dbReference type="NCBI Taxonomy" id="1572859"/>
    <lineage>
        <taxon>Bacteria</taxon>
        <taxon>Pseudomonadati</taxon>
        <taxon>Pseudomonadota</taxon>
        <taxon>Alphaproteobacteria</taxon>
        <taxon>Hyphomicrobiales</taxon>
        <taxon>Rhizobiaceae</taxon>
        <taxon>Gellertiella</taxon>
    </lineage>
</organism>
<dbReference type="PROSITE" id="PS51257">
    <property type="entry name" value="PROKAR_LIPOPROTEIN"/>
    <property type="match status" value="1"/>
</dbReference>
<evidence type="ECO:0000256" key="1">
    <source>
        <dbReference type="SAM" id="MobiDB-lite"/>
    </source>
</evidence>
<sequence>MKLQFLVAAIPLAASGCASTLPDVVATSGYPDAVSDAGPVAYRSPVGDYVHRMPVDPKPWREQNDAQAKKGGA</sequence>
<name>A0A7W6JB89_9HYPH</name>